<evidence type="ECO:0000256" key="2">
    <source>
        <dbReference type="ARBA" id="ARBA00022679"/>
    </source>
</evidence>
<dbReference type="PROSITE" id="PS50216">
    <property type="entry name" value="DHHC"/>
    <property type="match status" value="1"/>
</dbReference>
<dbReference type="EMBL" id="BDEQ01000001">
    <property type="protein sequence ID" value="GAT94908.1"/>
    <property type="molecule type" value="Genomic_DNA"/>
</dbReference>
<feature type="transmembrane region" description="Helical" evidence="8">
    <location>
        <begin position="153"/>
        <end position="175"/>
    </location>
</feature>
<accession>A0A175JN66</accession>
<comment type="caution">
    <text evidence="10">The sequence shown here is derived from an EMBL/GenBank/DDBJ whole genome shotgun (WGS) entry which is preliminary data.</text>
</comment>
<dbReference type="VEuPathDB" id="AmoebaDB:EHI_105310"/>
<gene>
    <name evidence="10" type="ORF">CL6EHI_105310</name>
</gene>
<dbReference type="eggNOG" id="KOG1311">
    <property type="taxonomic scope" value="Eukaryota"/>
</dbReference>
<evidence type="ECO:0000313" key="10">
    <source>
        <dbReference type="EMBL" id="GAT94908.1"/>
    </source>
</evidence>
<evidence type="ECO:0000256" key="8">
    <source>
        <dbReference type="RuleBase" id="RU079119"/>
    </source>
</evidence>
<dbReference type="Pfam" id="PF01529">
    <property type="entry name" value="DHHC"/>
    <property type="match status" value="1"/>
</dbReference>
<dbReference type="VEuPathDB" id="AmoebaDB:EHI8A_152220"/>
<evidence type="ECO:0000259" key="9">
    <source>
        <dbReference type="Pfam" id="PF01529"/>
    </source>
</evidence>
<keyword evidence="2 8" id="KW-0808">Transferase</keyword>
<dbReference type="GO" id="GO:0016020">
    <property type="term" value="C:membrane"/>
    <property type="evidence" value="ECO:0007669"/>
    <property type="project" value="UniProtKB-SubCell"/>
</dbReference>
<comment type="domain">
    <text evidence="8">The DHHC domain is required for palmitoyltransferase activity.</text>
</comment>
<dbReference type="Proteomes" id="UP000078387">
    <property type="component" value="Unassembled WGS sequence"/>
</dbReference>
<dbReference type="AlphaFoldDB" id="A0A175JN66"/>
<comment type="similarity">
    <text evidence="7">Belongs to the DHHC palmitoyltransferase family. PFA5 subfamily.</text>
</comment>
<keyword evidence="6 8" id="KW-0012">Acyltransferase</keyword>
<reference evidence="10 11" key="1">
    <citation type="submission" date="2016-05" db="EMBL/GenBank/DDBJ databases">
        <title>First whole genome sequencing of Entamoeba histolytica HM1:IMSS-clone-6.</title>
        <authorList>
            <person name="Mukherjee Avik.K."/>
            <person name="Izumyama S."/>
            <person name="Nakada-Tsukui K."/>
            <person name="Nozaki T."/>
        </authorList>
    </citation>
    <scope>NUCLEOTIDE SEQUENCE [LARGE SCALE GENOMIC DNA]</scope>
    <source>
        <strain evidence="10 11">HM1:IMSS clone 6</strain>
    </source>
</reference>
<dbReference type="GO" id="GO:0005794">
    <property type="term" value="C:Golgi apparatus"/>
    <property type="evidence" value="ECO:0007669"/>
    <property type="project" value="TreeGrafter"/>
</dbReference>
<evidence type="ECO:0000256" key="3">
    <source>
        <dbReference type="ARBA" id="ARBA00022692"/>
    </source>
</evidence>
<comment type="catalytic activity">
    <reaction evidence="8">
        <text>L-cysteinyl-[protein] + hexadecanoyl-CoA = S-hexadecanoyl-L-cysteinyl-[protein] + CoA</text>
        <dbReference type="Rhea" id="RHEA:36683"/>
        <dbReference type="Rhea" id="RHEA-COMP:10131"/>
        <dbReference type="Rhea" id="RHEA-COMP:11032"/>
        <dbReference type="ChEBI" id="CHEBI:29950"/>
        <dbReference type="ChEBI" id="CHEBI:57287"/>
        <dbReference type="ChEBI" id="CHEBI:57379"/>
        <dbReference type="ChEBI" id="CHEBI:74151"/>
        <dbReference type="EC" id="2.3.1.225"/>
    </reaction>
</comment>
<protein>
    <recommendedName>
        <fullName evidence="8">Palmitoyltransferase</fullName>
        <ecNumber evidence="8">2.3.1.225</ecNumber>
    </recommendedName>
</protein>
<evidence type="ECO:0000256" key="6">
    <source>
        <dbReference type="ARBA" id="ARBA00023315"/>
    </source>
</evidence>
<dbReference type="PANTHER" id="PTHR22883">
    <property type="entry name" value="ZINC FINGER DHHC DOMAIN CONTAINING PROTEIN"/>
    <property type="match status" value="1"/>
</dbReference>
<keyword evidence="4 8" id="KW-1133">Transmembrane helix</keyword>
<comment type="subcellular location">
    <subcellularLocation>
        <location evidence="1">Membrane</location>
        <topology evidence="1">Multi-pass membrane protein</topology>
    </subcellularLocation>
</comment>
<dbReference type="PANTHER" id="PTHR22883:SF23">
    <property type="entry name" value="PALMITOYLTRANSFERASE ZDHHC6"/>
    <property type="match status" value="1"/>
</dbReference>
<dbReference type="GO" id="GO:0019706">
    <property type="term" value="F:protein-cysteine S-palmitoyltransferase activity"/>
    <property type="evidence" value="ECO:0007669"/>
    <property type="project" value="UniProtKB-EC"/>
</dbReference>
<dbReference type="VEuPathDB" id="AmoebaDB:KM1_085840"/>
<organism evidence="10 11">
    <name type="scientific">Entamoeba histolytica</name>
    <dbReference type="NCBI Taxonomy" id="5759"/>
    <lineage>
        <taxon>Eukaryota</taxon>
        <taxon>Amoebozoa</taxon>
        <taxon>Evosea</taxon>
        <taxon>Archamoebae</taxon>
        <taxon>Mastigamoebida</taxon>
        <taxon>Entamoebidae</taxon>
        <taxon>Entamoeba</taxon>
    </lineage>
</organism>
<feature type="domain" description="Palmitoyltransferase DHHC" evidence="9">
    <location>
        <begin position="106"/>
        <end position="180"/>
    </location>
</feature>
<feature type="transmembrane region" description="Helical" evidence="8">
    <location>
        <begin position="40"/>
        <end position="61"/>
    </location>
</feature>
<evidence type="ECO:0000256" key="4">
    <source>
        <dbReference type="ARBA" id="ARBA00022989"/>
    </source>
</evidence>
<feature type="transmembrane region" description="Helical" evidence="8">
    <location>
        <begin position="187"/>
        <end position="204"/>
    </location>
</feature>
<keyword evidence="5 8" id="KW-0472">Membrane</keyword>
<dbReference type="InterPro" id="IPR001594">
    <property type="entry name" value="Palmitoyltrfase_DHHC"/>
</dbReference>
<dbReference type="GO" id="GO:0006612">
    <property type="term" value="P:protein targeting to membrane"/>
    <property type="evidence" value="ECO:0007669"/>
    <property type="project" value="TreeGrafter"/>
</dbReference>
<evidence type="ECO:0000256" key="7">
    <source>
        <dbReference type="ARBA" id="ARBA00038298"/>
    </source>
</evidence>
<dbReference type="GO" id="GO:0005783">
    <property type="term" value="C:endoplasmic reticulum"/>
    <property type="evidence" value="ECO:0007669"/>
    <property type="project" value="TreeGrafter"/>
</dbReference>
<dbReference type="VEuPathDB" id="AmoebaDB:EHI5A_068340"/>
<sequence>MPNYKKNKPYYLYVIIGLIGIISFYINFQVSKESKLFYKLRLPICFLELLICVDMLVINYINPHNKDYNKYNYWIGPIRKVFANSHTNTKNLDVNAIDKNVFFDKNYSLDFCLKCNTIKQPRVTHCDICGTCILRHDHHSILLQTCIGQHNYLYYYLFVLFTVITTGLNCIIFLLFQFKKLHIECRLISLGFLFGNISILFEFYQNLKTIVYQLQFNFTCSEYKKYLNSRRMHCQYHYDTGKLTTNIHDAFY</sequence>
<name>A0A175JN66_ENTHI</name>
<evidence type="ECO:0000313" key="11">
    <source>
        <dbReference type="Proteomes" id="UP000078387"/>
    </source>
</evidence>
<feature type="transmembrane region" description="Helical" evidence="8">
    <location>
        <begin position="12"/>
        <end position="28"/>
    </location>
</feature>
<proteinExistence type="inferred from homology"/>
<dbReference type="InterPro" id="IPR039859">
    <property type="entry name" value="PFA4/ZDH16/20/ERF2-like"/>
</dbReference>
<keyword evidence="3 8" id="KW-0812">Transmembrane</keyword>
<evidence type="ECO:0000256" key="5">
    <source>
        <dbReference type="ARBA" id="ARBA00023136"/>
    </source>
</evidence>
<evidence type="ECO:0000256" key="1">
    <source>
        <dbReference type="ARBA" id="ARBA00004141"/>
    </source>
</evidence>
<dbReference type="VEuPathDB" id="AmoebaDB:EHI7A_137080"/>
<dbReference type="EC" id="2.3.1.225" evidence="8"/>